<dbReference type="GO" id="GO:0008380">
    <property type="term" value="P:RNA splicing"/>
    <property type="evidence" value="ECO:0007669"/>
    <property type="project" value="UniProtKB-KW"/>
</dbReference>
<reference evidence="8" key="1">
    <citation type="submission" date="2021-04" db="EMBL/GenBank/DDBJ databases">
        <authorList>
            <consortium name="Molecular Ecology Group"/>
        </authorList>
    </citation>
    <scope>NUCLEOTIDE SEQUENCE</scope>
</reference>
<dbReference type="EMBL" id="CAJHNH020008527">
    <property type="protein sequence ID" value="CAG5136381.1"/>
    <property type="molecule type" value="Genomic_DNA"/>
</dbReference>
<name>A0A8S4AE99_9EUPU</name>
<comment type="similarity">
    <text evidence="3">Belongs to the ARL6IP4 family.</text>
</comment>
<evidence type="ECO:0000256" key="6">
    <source>
        <dbReference type="ARBA" id="ARBA00023187"/>
    </source>
</evidence>
<dbReference type="OrthoDB" id="48562at2759"/>
<feature type="non-terminal residue" evidence="8">
    <location>
        <position position="1"/>
    </location>
</feature>
<evidence type="ECO:0000256" key="7">
    <source>
        <dbReference type="ARBA" id="ARBA00023242"/>
    </source>
</evidence>
<dbReference type="InterPro" id="IPR019532">
    <property type="entry name" value="Nucl_RNA-splicing_assoc_SR-25"/>
</dbReference>
<evidence type="ECO:0000256" key="5">
    <source>
        <dbReference type="ARBA" id="ARBA00022664"/>
    </source>
</evidence>
<keyword evidence="7" id="KW-0539">Nucleus</keyword>
<accession>A0A8S4AE99</accession>
<dbReference type="AlphaFoldDB" id="A0A8S4AE99"/>
<dbReference type="GO" id="GO:0005730">
    <property type="term" value="C:nucleolus"/>
    <property type="evidence" value="ECO:0007669"/>
    <property type="project" value="UniProtKB-SubCell"/>
</dbReference>
<evidence type="ECO:0000313" key="9">
    <source>
        <dbReference type="Proteomes" id="UP000678393"/>
    </source>
</evidence>
<keyword evidence="5" id="KW-0507">mRNA processing</keyword>
<proteinExistence type="inferred from homology"/>
<dbReference type="Proteomes" id="UP000678393">
    <property type="component" value="Unassembled WGS sequence"/>
</dbReference>
<dbReference type="Pfam" id="PF10500">
    <property type="entry name" value="SR-25"/>
    <property type="match status" value="1"/>
</dbReference>
<organism evidence="8 9">
    <name type="scientific">Candidula unifasciata</name>
    <dbReference type="NCBI Taxonomy" id="100452"/>
    <lineage>
        <taxon>Eukaryota</taxon>
        <taxon>Metazoa</taxon>
        <taxon>Spiralia</taxon>
        <taxon>Lophotrochozoa</taxon>
        <taxon>Mollusca</taxon>
        <taxon>Gastropoda</taxon>
        <taxon>Heterobranchia</taxon>
        <taxon>Euthyneura</taxon>
        <taxon>Panpulmonata</taxon>
        <taxon>Eupulmonata</taxon>
        <taxon>Stylommatophora</taxon>
        <taxon>Helicina</taxon>
        <taxon>Helicoidea</taxon>
        <taxon>Geomitridae</taxon>
        <taxon>Candidula</taxon>
    </lineage>
</organism>
<dbReference type="GO" id="GO:0016607">
    <property type="term" value="C:nuclear speck"/>
    <property type="evidence" value="ECO:0007669"/>
    <property type="project" value="UniProtKB-SubCell"/>
</dbReference>
<protein>
    <recommendedName>
        <fullName evidence="4">ADP-ribosylation factor-like protein 6-interacting protein 4</fullName>
    </recommendedName>
</protein>
<gene>
    <name evidence="8" type="ORF">CUNI_LOCUS21939</name>
</gene>
<comment type="caution">
    <text evidence="8">The sequence shown here is derived from an EMBL/GenBank/DDBJ whole genome shotgun (WGS) entry which is preliminary data.</text>
</comment>
<dbReference type="GO" id="GO:0006397">
    <property type="term" value="P:mRNA processing"/>
    <property type="evidence" value="ECO:0007669"/>
    <property type="project" value="UniProtKB-KW"/>
</dbReference>
<evidence type="ECO:0000313" key="8">
    <source>
        <dbReference type="EMBL" id="CAG5136381.1"/>
    </source>
</evidence>
<keyword evidence="9" id="KW-1185">Reference proteome</keyword>
<evidence type="ECO:0000256" key="1">
    <source>
        <dbReference type="ARBA" id="ARBA00004324"/>
    </source>
</evidence>
<evidence type="ECO:0000256" key="2">
    <source>
        <dbReference type="ARBA" id="ARBA00004604"/>
    </source>
</evidence>
<evidence type="ECO:0000256" key="4">
    <source>
        <dbReference type="ARBA" id="ARBA00017993"/>
    </source>
</evidence>
<sequence>LSGPRSGPKPRIMKPMTKEEWEKQQSVIRRVYDEETGRERLIKGDGEILEEIVSKERHGEINKTATRGDGKFYAKQMGLK</sequence>
<evidence type="ECO:0000256" key="3">
    <source>
        <dbReference type="ARBA" id="ARBA00006852"/>
    </source>
</evidence>
<comment type="subcellular location">
    <subcellularLocation>
        <location evidence="1">Nucleus speckle</location>
    </subcellularLocation>
    <subcellularLocation>
        <location evidence="2">Nucleus</location>
        <location evidence="2">Nucleolus</location>
    </subcellularLocation>
</comment>
<keyword evidence="6" id="KW-0508">mRNA splicing</keyword>